<evidence type="ECO:0000256" key="4">
    <source>
        <dbReference type="ARBA" id="ARBA00023136"/>
    </source>
</evidence>
<dbReference type="AlphaFoldDB" id="X1DH14"/>
<accession>X1DH14</accession>
<proteinExistence type="predicted"/>
<evidence type="ECO:0000256" key="2">
    <source>
        <dbReference type="ARBA" id="ARBA00022692"/>
    </source>
</evidence>
<keyword evidence="3 5" id="KW-1133">Transmembrane helix</keyword>
<dbReference type="InterPro" id="IPR001902">
    <property type="entry name" value="SLC26A/SulP_fam"/>
</dbReference>
<dbReference type="Pfam" id="PF00916">
    <property type="entry name" value="Sulfate_transp"/>
    <property type="match status" value="1"/>
</dbReference>
<name>X1DH14_9ZZZZ</name>
<feature type="transmembrane region" description="Helical" evidence="5">
    <location>
        <begin position="110"/>
        <end position="131"/>
    </location>
</feature>
<evidence type="ECO:0000256" key="5">
    <source>
        <dbReference type="SAM" id="Phobius"/>
    </source>
</evidence>
<dbReference type="GO" id="GO:0055085">
    <property type="term" value="P:transmembrane transport"/>
    <property type="evidence" value="ECO:0007669"/>
    <property type="project" value="InterPro"/>
</dbReference>
<evidence type="ECO:0000313" key="7">
    <source>
        <dbReference type="EMBL" id="GAG95726.1"/>
    </source>
</evidence>
<protein>
    <recommendedName>
        <fullName evidence="6">SLC26A/SulP transporter domain-containing protein</fullName>
    </recommendedName>
</protein>
<comment type="subcellular location">
    <subcellularLocation>
        <location evidence="1">Membrane</location>
        <topology evidence="1">Multi-pass membrane protein</topology>
    </subcellularLocation>
</comment>
<organism evidence="7">
    <name type="scientific">marine sediment metagenome</name>
    <dbReference type="NCBI Taxonomy" id="412755"/>
    <lineage>
        <taxon>unclassified sequences</taxon>
        <taxon>metagenomes</taxon>
        <taxon>ecological metagenomes</taxon>
    </lineage>
</organism>
<feature type="transmembrane region" description="Helical" evidence="5">
    <location>
        <begin position="187"/>
        <end position="207"/>
    </location>
</feature>
<gene>
    <name evidence="7" type="ORF">S01H4_36869</name>
</gene>
<dbReference type="InterPro" id="IPR011547">
    <property type="entry name" value="SLC26A/SulP_dom"/>
</dbReference>
<feature type="non-terminal residue" evidence="7">
    <location>
        <position position="293"/>
    </location>
</feature>
<keyword evidence="2 5" id="KW-0812">Transmembrane</keyword>
<feature type="domain" description="SLC26A/SulP transporter" evidence="6">
    <location>
        <begin position="1"/>
        <end position="249"/>
    </location>
</feature>
<dbReference type="EMBL" id="BART01019745">
    <property type="protein sequence ID" value="GAG95726.1"/>
    <property type="molecule type" value="Genomic_DNA"/>
</dbReference>
<feature type="transmembrane region" description="Helical" evidence="5">
    <location>
        <begin position="213"/>
        <end position="230"/>
    </location>
</feature>
<feature type="transmembrane region" description="Helical" evidence="5">
    <location>
        <begin position="242"/>
        <end position="275"/>
    </location>
</feature>
<dbReference type="GO" id="GO:0016020">
    <property type="term" value="C:membrane"/>
    <property type="evidence" value="ECO:0007669"/>
    <property type="project" value="UniProtKB-SubCell"/>
</dbReference>
<feature type="non-terminal residue" evidence="7">
    <location>
        <position position="1"/>
    </location>
</feature>
<reference evidence="7" key="1">
    <citation type="journal article" date="2014" name="Front. Microbiol.">
        <title>High frequency of phylogenetically diverse reductive dehalogenase-homologous genes in deep subseafloor sedimentary metagenomes.</title>
        <authorList>
            <person name="Kawai M."/>
            <person name="Futagami T."/>
            <person name="Toyoda A."/>
            <person name="Takaki Y."/>
            <person name="Nishi S."/>
            <person name="Hori S."/>
            <person name="Arai W."/>
            <person name="Tsubouchi T."/>
            <person name="Morono Y."/>
            <person name="Uchiyama I."/>
            <person name="Ito T."/>
            <person name="Fujiyama A."/>
            <person name="Inagaki F."/>
            <person name="Takami H."/>
        </authorList>
    </citation>
    <scope>NUCLEOTIDE SEQUENCE</scope>
    <source>
        <strain evidence="7">Expedition CK06-06</strain>
    </source>
</reference>
<comment type="caution">
    <text evidence="7">The sequence shown here is derived from an EMBL/GenBank/DDBJ whole genome shotgun (WGS) entry which is preliminary data.</text>
</comment>
<evidence type="ECO:0000259" key="6">
    <source>
        <dbReference type="Pfam" id="PF00916"/>
    </source>
</evidence>
<keyword evidence="4 5" id="KW-0472">Membrane</keyword>
<evidence type="ECO:0000256" key="3">
    <source>
        <dbReference type="ARBA" id="ARBA00022989"/>
    </source>
</evidence>
<dbReference type="PANTHER" id="PTHR11814">
    <property type="entry name" value="SULFATE TRANSPORTER"/>
    <property type="match status" value="1"/>
</dbReference>
<feature type="transmembrane region" description="Helical" evidence="5">
    <location>
        <begin position="40"/>
        <end position="57"/>
    </location>
</feature>
<evidence type="ECO:0000256" key="1">
    <source>
        <dbReference type="ARBA" id="ARBA00004141"/>
    </source>
</evidence>
<sequence length="293" mass="30626">AAIEVVIGELRKLTGTEASGSNAWQKLFSWFAGLPETDPVTLAVGIVSLILILVLRFKAPRVPGALVLVVLGILATVLFGLGEAGVALVGDVPRGWAGFALPDLQFVLDNLQVIGAAAIGLLLIGFSQSAGDAREFASRHRYRIDINQESVAQGFSNVGSGLVQGIPVSTSLSASSLNDSAGAKTPVASLTTGVLVILTLLILAPVFSYLPNAVLAAVIIDAVVFGMMDVKEMRRLRRVARADFWIAIAAILGVLTAGVLTGVFIGIVLSIVWLIYVSAAPYMPELGRQPGTQ</sequence>
<feature type="transmembrane region" description="Helical" evidence="5">
    <location>
        <begin position="64"/>
        <end position="90"/>
    </location>
</feature>